<comment type="caution">
    <text evidence="1">The sequence shown here is derived from an EMBL/GenBank/DDBJ whole genome shotgun (WGS) entry which is preliminary data.</text>
</comment>
<organism evidence="1 2">
    <name type="scientific">Liparis tanakae</name>
    <name type="common">Tanaka's snailfish</name>
    <dbReference type="NCBI Taxonomy" id="230148"/>
    <lineage>
        <taxon>Eukaryota</taxon>
        <taxon>Metazoa</taxon>
        <taxon>Chordata</taxon>
        <taxon>Craniata</taxon>
        <taxon>Vertebrata</taxon>
        <taxon>Euteleostomi</taxon>
        <taxon>Actinopterygii</taxon>
        <taxon>Neopterygii</taxon>
        <taxon>Teleostei</taxon>
        <taxon>Neoteleostei</taxon>
        <taxon>Acanthomorphata</taxon>
        <taxon>Eupercaria</taxon>
        <taxon>Perciformes</taxon>
        <taxon>Cottioidei</taxon>
        <taxon>Cottales</taxon>
        <taxon>Liparidae</taxon>
        <taxon>Liparis</taxon>
    </lineage>
</organism>
<dbReference type="AlphaFoldDB" id="A0A4Z2ER72"/>
<name>A0A4Z2ER72_9TELE</name>
<accession>A0A4Z2ER72</accession>
<evidence type="ECO:0000313" key="2">
    <source>
        <dbReference type="Proteomes" id="UP000314294"/>
    </source>
</evidence>
<reference evidence="1 2" key="1">
    <citation type="submission" date="2019-03" db="EMBL/GenBank/DDBJ databases">
        <title>First draft genome of Liparis tanakae, snailfish: a comprehensive survey of snailfish specific genes.</title>
        <authorList>
            <person name="Kim W."/>
            <person name="Song I."/>
            <person name="Jeong J.-H."/>
            <person name="Kim D."/>
            <person name="Kim S."/>
            <person name="Ryu S."/>
            <person name="Song J.Y."/>
            <person name="Lee S.K."/>
        </authorList>
    </citation>
    <scope>NUCLEOTIDE SEQUENCE [LARGE SCALE GENOMIC DNA]</scope>
    <source>
        <tissue evidence="1">Muscle</tissue>
    </source>
</reference>
<dbReference type="EMBL" id="SRLO01004122">
    <property type="protein sequence ID" value="TNN30792.1"/>
    <property type="molecule type" value="Genomic_DNA"/>
</dbReference>
<dbReference type="Proteomes" id="UP000314294">
    <property type="component" value="Unassembled WGS sequence"/>
</dbReference>
<gene>
    <name evidence="1" type="ORF">EYF80_059057</name>
</gene>
<protein>
    <submittedName>
        <fullName evidence="1">Uncharacterized protein</fullName>
    </submittedName>
</protein>
<evidence type="ECO:0000313" key="1">
    <source>
        <dbReference type="EMBL" id="TNN30792.1"/>
    </source>
</evidence>
<proteinExistence type="predicted"/>
<sequence length="92" mass="10424">MKPRRIASRRWRVIGARRSWKPQTAGGGGAPTAQVLRGSFRLQRPFELAPREVLSDGQLGSGCVAQLPPDHLQRQVRHAVRHVRHVRHVRPD</sequence>
<keyword evidence="2" id="KW-1185">Reference proteome</keyword>